<evidence type="ECO:0000259" key="2">
    <source>
        <dbReference type="PROSITE" id="PS51733"/>
    </source>
</evidence>
<dbReference type="PANTHER" id="PTHR12835:SF5">
    <property type="entry name" value="BIOTIN--PROTEIN LIGASE"/>
    <property type="match status" value="1"/>
</dbReference>
<keyword evidence="4" id="KW-1185">Reference proteome</keyword>
<keyword evidence="1 3" id="KW-0436">Ligase</keyword>
<proteinExistence type="predicted"/>
<dbReference type="InterPro" id="IPR045864">
    <property type="entry name" value="aa-tRNA-synth_II/BPL/LPL"/>
</dbReference>
<protein>
    <submittedName>
        <fullName evidence="3">Biotin--acetyl-CoA-carboxylase ligase</fullName>
    </submittedName>
</protein>
<comment type="caution">
    <text evidence="3">The sequence shown here is derived from an EMBL/GenBank/DDBJ whole genome shotgun (WGS) entry which is preliminary data.</text>
</comment>
<reference evidence="3 4" key="1">
    <citation type="submission" date="2007-03" db="EMBL/GenBank/DDBJ databases">
        <authorList>
            <person name="Stal L."/>
            <person name="Ferriera S."/>
            <person name="Johnson J."/>
            <person name="Kravitz S."/>
            <person name="Beeson K."/>
            <person name="Sutton G."/>
            <person name="Rogers Y.-H."/>
            <person name="Friedman R."/>
            <person name="Frazier M."/>
            <person name="Venter J.C."/>
        </authorList>
    </citation>
    <scope>NUCLEOTIDE SEQUENCE [LARGE SCALE GENOMIC DNA]</scope>
    <source>
        <strain evidence="3 4">CCY0110</strain>
    </source>
</reference>
<dbReference type="GO" id="GO:0005737">
    <property type="term" value="C:cytoplasm"/>
    <property type="evidence" value="ECO:0007669"/>
    <property type="project" value="TreeGrafter"/>
</dbReference>
<evidence type="ECO:0000256" key="1">
    <source>
        <dbReference type="ARBA" id="ARBA00022598"/>
    </source>
</evidence>
<name>A3IRX2_9CHRO</name>
<dbReference type="NCBIfam" id="TIGR00121">
    <property type="entry name" value="birA_ligase"/>
    <property type="match status" value="1"/>
</dbReference>
<dbReference type="eggNOG" id="COG0340">
    <property type="taxonomic scope" value="Bacteria"/>
</dbReference>
<organism evidence="3 4">
    <name type="scientific">Crocosphaera chwakensis CCY0110</name>
    <dbReference type="NCBI Taxonomy" id="391612"/>
    <lineage>
        <taxon>Bacteria</taxon>
        <taxon>Bacillati</taxon>
        <taxon>Cyanobacteriota</taxon>
        <taxon>Cyanophyceae</taxon>
        <taxon>Oscillatoriophycideae</taxon>
        <taxon>Chroococcales</taxon>
        <taxon>Aphanothecaceae</taxon>
        <taxon>Crocosphaera</taxon>
        <taxon>Crocosphaera chwakensis</taxon>
    </lineage>
</organism>
<dbReference type="SUPFAM" id="SSF55681">
    <property type="entry name" value="Class II aaRS and biotin synthetases"/>
    <property type="match status" value="1"/>
</dbReference>
<accession>A3IRX2</accession>
<dbReference type="Pfam" id="PF03099">
    <property type="entry name" value="BPL_LplA_LipB"/>
    <property type="match status" value="1"/>
</dbReference>
<dbReference type="GO" id="GO:0004077">
    <property type="term" value="F:biotin--[biotin carboxyl-carrier protein] ligase activity"/>
    <property type="evidence" value="ECO:0007669"/>
    <property type="project" value="InterPro"/>
</dbReference>
<dbReference type="AlphaFoldDB" id="A3IRX2"/>
<evidence type="ECO:0000313" key="4">
    <source>
        <dbReference type="Proteomes" id="UP000003781"/>
    </source>
</evidence>
<dbReference type="Gene3D" id="3.30.930.10">
    <property type="entry name" value="Bira Bifunctional Protein, Domain 2"/>
    <property type="match status" value="1"/>
</dbReference>
<evidence type="ECO:0000313" key="3">
    <source>
        <dbReference type="EMBL" id="EAZ90823.1"/>
    </source>
</evidence>
<dbReference type="PANTHER" id="PTHR12835">
    <property type="entry name" value="BIOTIN PROTEIN LIGASE"/>
    <property type="match status" value="1"/>
</dbReference>
<dbReference type="RefSeq" id="WP_008276130.1">
    <property type="nucleotide sequence ID" value="NZ_AAXW01000020.1"/>
</dbReference>
<dbReference type="InterPro" id="IPR004408">
    <property type="entry name" value="Biotin_CoA_COase_ligase"/>
</dbReference>
<dbReference type="Proteomes" id="UP000003781">
    <property type="component" value="Unassembled WGS sequence"/>
</dbReference>
<sequence length="264" mass="28941">MKLDPRKINAHLKQPSYSVHIFDTVTSTNEVIWQLLAEENSFPVVAIASQQTAGRGQWGRNWVSHAGGLYLSIGLNVNLEAQNASHLTLFSGWGIAQSLRRYGLPVKLKWPNDLILERGKLGGIKSETRIQNKMITHSVIGVGINWGNQVPHPGITLQSYSNPHDIDSLDTLSAITINGIFEGYESYLKEGIDNLVRNYVEILDSVGRKVIIEGITGTIVGVSTQGELKVSLQSPGSKTTLTLPPGTLSLGYPQEESISWQNET</sequence>
<dbReference type="PROSITE" id="PS51733">
    <property type="entry name" value="BPL_LPL_CATALYTIC"/>
    <property type="match status" value="1"/>
</dbReference>
<dbReference type="CDD" id="cd16442">
    <property type="entry name" value="BPL"/>
    <property type="match status" value="1"/>
</dbReference>
<dbReference type="InterPro" id="IPR004143">
    <property type="entry name" value="BPL_LPL_catalytic"/>
</dbReference>
<gene>
    <name evidence="3" type="ORF">CY0110_30366</name>
</gene>
<dbReference type="EMBL" id="AAXW01000020">
    <property type="protein sequence ID" value="EAZ90823.1"/>
    <property type="molecule type" value="Genomic_DNA"/>
</dbReference>
<feature type="domain" description="BPL/LPL catalytic" evidence="2">
    <location>
        <begin position="4"/>
        <end position="196"/>
    </location>
</feature>
<dbReference type="OrthoDB" id="9807064at2"/>